<accession>A0A1T5BJ39</accession>
<evidence type="ECO:0000313" key="7">
    <source>
        <dbReference type="Proteomes" id="UP000191055"/>
    </source>
</evidence>
<dbReference type="AlphaFoldDB" id="A0A1T5BJ39"/>
<dbReference type="CDD" id="cd09883">
    <property type="entry name" value="PIN_VapC_PhoHL-ATPase"/>
    <property type="match status" value="1"/>
</dbReference>
<dbReference type="InterPro" id="IPR003714">
    <property type="entry name" value="PhoH"/>
</dbReference>
<dbReference type="Pfam" id="PF02562">
    <property type="entry name" value="PhoH"/>
    <property type="match status" value="1"/>
</dbReference>
<dbReference type="InterPro" id="IPR051451">
    <property type="entry name" value="PhoH2-like"/>
</dbReference>
<dbReference type="FunFam" id="3.40.50.300:FF:000013">
    <property type="entry name" value="PhoH family ATPase"/>
    <property type="match status" value="1"/>
</dbReference>
<dbReference type="GO" id="GO:0005829">
    <property type="term" value="C:cytosol"/>
    <property type="evidence" value="ECO:0007669"/>
    <property type="project" value="TreeGrafter"/>
</dbReference>
<dbReference type="RefSeq" id="WP_079556333.1">
    <property type="nucleotide sequence ID" value="NZ_CP021904.1"/>
</dbReference>
<dbReference type="SUPFAM" id="SSF52540">
    <property type="entry name" value="P-loop containing nucleoside triphosphate hydrolases"/>
    <property type="match status" value="1"/>
</dbReference>
<dbReference type="EMBL" id="FUYV01000002">
    <property type="protein sequence ID" value="SKB47291.1"/>
    <property type="molecule type" value="Genomic_DNA"/>
</dbReference>
<protein>
    <submittedName>
        <fullName evidence="6">PhoH-like ATPase</fullName>
    </submittedName>
</protein>
<proteinExistence type="inferred from homology"/>
<dbReference type="STRING" id="889453.SAMN03080601_00538"/>
<dbReference type="Pfam" id="PF13638">
    <property type="entry name" value="PIN_4"/>
    <property type="match status" value="1"/>
</dbReference>
<sequence length="446" mass="50335">MAARKKQSSKIFILDTNVLLHDHKCLYNFEDNDVILPIVVLEELDKFKKGNDQINFQAREFVRIMDKLSGEKLFSDGVSLGVDKGRLFIATGKPFPQILEESFSDRTPDHRILAIALHVAEKFKTRSVILISKDINLRMKAKSLGLKAEDYETDKVKNIEILHKGVETHENFDASIIDQLYQKGTVPRESFPMDEEATPANQYFVLRNSSQSVLAWYDPFSNSVRRVEKHGAYGIEPRNAEQAFSLNALLNPEIRLVSLTGKAGTGKTLLALAAALQQHKMYKQILLARPIVPLSNRDLGFLPGDVNEKIGPYMLPLFDNLAVIKNRFSGQSRELAAIEEMQKREELIITPLAYIRGRSLSDVYFIVDEAQNLTPHEVKTIITRAGEGTKMIFTGDIHQIDSPYLDMQSNGLAYLTDKMKGQDLFAHVNLIKGERSYLAELASDLL</sequence>
<dbReference type="InterPro" id="IPR027417">
    <property type="entry name" value="P-loop_NTPase"/>
</dbReference>
<evidence type="ECO:0000256" key="1">
    <source>
        <dbReference type="ARBA" id="ARBA00010393"/>
    </source>
</evidence>
<evidence type="ECO:0000313" key="6">
    <source>
        <dbReference type="EMBL" id="SKB47291.1"/>
    </source>
</evidence>
<dbReference type="GO" id="GO:0005524">
    <property type="term" value="F:ATP binding"/>
    <property type="evidence" value="ECO:0007669"/>
    <property type="project" value="UniProtKB-KW"/>
</dbReference>
<dbReference type="OrthoDB" id="9773137at2"/>
<dbReference type="InterPro" id="IPR002716">
    <property type="entry name" value="PIN_dom"/>
</dbReference>
<evidence type="ECO:0000256" key="4">
    <source>
        <dbReference type="ARBA" id="ARBA00046345"/>
    </source>
</evidence>
<name>A0A1T5BJ39_9BACT</name>
<comment type="similarity">
    <text evidence="4">In the N-terminal section; belongs to the PINc/VapC protein family.</text>
</comment>
<dbReference type="PANTHER" id="PTHR30473:SF2">
    <property type="entry name" value="PIN DOMAIN-CONTAINING PROTEIN"/>
    <property type="match status" value="1"/>
</dbReference>
<dbReference type="Gene3D" id="3.40.50.1010">
    <property type="entry name" value="5'-nuclease"/>
    <property type="match status" value="1"/>
</dbReference>
<evidence type="ECO:0000256" key="3">
    <source>
        <dbReference type="ARBA" id="ARBA00022840"/>
    </source>
</evidence>
<dbReference type="KEGG" id="asx:CDL62_11230"/>
<keyword evidence="2" id="KW-0547">Nucleotide-binding</keyword>
<reference evidence="7" key="1">
    <citation type="submission" date="2017-02" db="EMBL/GenBank/DDBJ databases">
        <authorList>
            <person name="Varghese N."/>
            <person name="Submissions S."/>
        </authorList>
    </citation>
    <scope>NUCLEOTIDE SEQUENCE [LARGE SCALE GENOMIC DNA]</scope>
    <source>
        <strain evidence="7">DSM 24412</strain>
    </source>
</reference>
<dbReference type="SUPFAM" id="SSF88723">
    <property type="entry name" value="PIN domain-like"/>
    <property type="match status" value="1"/>
</dbReference>
<gene>
    <name evidence="6" type="ORF">SAMN03080601_00538</name>
</gene>
<dbReference type="InterPro" id="IPR029060">
    <property type="entry name" value="PIN-like_dom_sf"/>
</dbReference>
<keyword evidence="7" id="KW-1185">Reference proteome</keyword>
<evidence type="ECO:0000256" key="2">
    <source>
        <dbReference type="ARBA" id="ARBA00022741"/>
    </source>
</evidence>
<comment type="similarity">
    <text evidence="1">Belongs to the PhoH family.</text>
</comment>
<dbReference type="Gene3D" id="3.40.50.300">
    <property type="entry name" value="P-loop containing nucleotide triphosphate hydrolases"/>
    <property type="match status" value="1"/>
</dbReference>
<dbReference type="PANTHER" id="PTHR30473">
    <property type="entry name" value="PROTEIN PHOH"/>
    <property type="match status" value="1"/>
</dbReference>
<evidence type="ECO:0000259" key="5">
    <source>
        <dbReference type="SMART" id="SM00670"/>
    </source>
</evidence>
<organism evidence="6 7">
    <name type="scientific">Alkalitalea saponilacus</name>
    <dbReference type="NCBI Taxonomy" id="889453"/>
    <lineage>
        <taxon>Bacteria</taxon>
        <taxon>Pseudomonadati</taxon>
        <taxon>Bacteroidota</taxon>
        <taxon>Bacteroidia</taxon>
        <taxon>Marinilabiliales</taxon>
        <taxon>Marinilabiliaceae</taxon>
        <taxon>Alkalitalea</taxon>
    </lineage>
</organism>
<dbReference type="Proteomes" id="UP000191055">
    <property type="component" value="Unassembled WGS sequence"/>
</dbReference>
<feature type="domain" description="PIN" evidence="5">
    <location>
        <begin position="10"/>
        <end position="139"/>
    </location>
</feature>
<keyword evidence="3" id="KW-0067">ATP-binding</keyword>
<dbReference type="SMART" id="SM00670">
    <property type="entry name" value="PINc"/>
    <property type="match status" value="1"/>
</dbReference>